<feature type="signal peptide" evidence="2">
    <location>
        <begin position="1"/>
        <end position="23"/>
    </location>
</feature>
<dbReference type="PROSITE" id="PS51257">
    <property type="entry name" value="PROKAR_LIPOPROTEIN"/>
    <property type="match status" value="1"/>
</dbReference>
<comment type="caution">
    <text evidence="3">The sequence shown here is derived from an EMBL/GenBank/DDBJ whole genome shotgun (WGS) entry which is preliminary data.</text>
</comment>
<accession>A0A561CZ44</accession>
<sequence length="58" mass="6057">MKTFKKWLFALMSALLLLGAATACSNASSKTEDPNTQQTDDSSQTGDGSQSDNGNSGQ</sequence>
<dbReference type="RefSeq" id="WP_186446571.1">
    <property type="nucleotide sequence ID" value="NZ_VIVN01000011.1"/>
</dbReference>
<keyword evidence="4" id="KW-1185">Reference proteome</keyword>
<proteinExistence type="predicted"/>
<protein>
    <submittedName>
        <fullName evidence="3">Uncharacterized protein</fullName>
    </submittedName>
</protein>
<dbReference type="Proteomes" id="UP000319671">
    <property type="component" value="Unassembled WGS sequence"/>
</dbReference>
<reference evidence="3 4" key="1">
    <citation type="submission" date="2019-06" db="EMBL/GenBank/DDBJ databases">
        <title>Sorghum-associated microbial communities from plants grown in Nebraska, USA.</title>
        <authorList>
            <person name="Schachtman D."/>
        </authorList>
    </citation>
    <scope>NUCLEOTIDE SEQUENCE [LARGE SCALE GENOMIC DNA]</scope>
    <source>
        <strain evidence="3 4">2482</strain>
    </source>
</reference>
<keyword evidence="2" id="KW-0732">Signal</keyword>
<evidence type="ECO:0000313" key="3">
    <source>
        <dbReference type="EMBL" id="TWD96503.1"/>
    </source>
</evidence>
<evidence type="ECO:0000313" key="4">
    <source>
        <dbReference type="Proteomes" id="UP000319671"/>
    </source>
</evidence>
<feature type="chain" id="PRO_5038668560" evidence="2">
    <location>
        <begin position="24"/>
        <end position="58"/>
    </location>
</feature>
<evidence type="ECO:0000256" key="2">
    <source>
        <dbReference type="SAM" id="SignalP"/>
    </source>
</evidence>
<organism evidence="3 4">
    <name type="scientific">Neobacillus bataviensis</name>
    <dbReference type="NCBI Taxonomy" id="220685"/>
    <lineage>
        <taxon>Bacteria</taxon>
        <taxon>Bacillati</taxon>
        <taxon>Bacillota</taxon>
        <taxon>Bacilli</taxon>
        <taxon>Bacillales</taxon>
        <taxon>Bacillaceae</taxon>
        <taxon>Neobacillus</taxon>
    </lineage>
</organism>
<name>A0A561CZ44_9BACI</name>
<feature type="region of interest" description="Disordered" evidence="1">
    <location>
        <begin position="25"/>
        <end position="58"/>
    </location>
</feature>
<dbReference type="EMBL" id="VIVN01000011">
    <property type="protein sequence ID" value="TWD96503.1"/>
    <property type="molecule type" value="Genomic_DNA"/>
</dbReference>
<gene>
    <name evidence="3" type="ORF">FB550_111163</name>
</gene>
<feature type="compositionally biased region" description="Low complexity" evidence="1">
    <location>
        <begin position="36"/>
        <end position="58"/>
    </location>
</feature>
<dbReference type="AlphaFoldDB" id="A0A561CZ44"/>
<evidence type="ECO:0000256" key="1">
    <source>
        <dbReference type="SAM" id="MobiDB-lite"/>
    </source>
</evidence>